<keyword evidence="1" id="KW-0732">Signal</keyword>
<evidence type="ECO:0000256" key="1">
    <source>
        <dbReference type="SAM" id="SignalP"/>
    </source>
</evidence>
<evidence type="ECO:0000313" key="2">
    <source>
        <dbReference type="EMBL" id="MFL9842561.1"/>
    </source>
</evidence>
<dbReference type="Gene3D" id="1.25.40.10">
    <property type="entry name" value="Tetratricopeptide repeat domain"/>
    <property type="match status" value="1"/>
</dbReference>
<accession>A0ABW8YQK2</accession>
<sequence length="490" mass="53113">MKRWMMVMAAVLAAPGIPVARADDDAVVAKAVSAFQNQDCPTTLRLLKPLVKPGVAEKLSEPLGVHALYLAAVCESYDGRFAEAQALAVRATAYSEVTDELWHFRLFAGLNAKDAEGAAATVLAMREGRGGALNTTDIAWLYRADALLREAKRDALRERVLQALVDNAYDPEDPVASKDGFYQRLMRIRLERGDVAGAREMAGRIETAPMLLNITLDPRYRDVAPRDLDIRAAVERQLSKTRDAIARNPGRLTPLINAARLLRALGQPKAALEILEKARAPGRTPESHVDGQEMAPWWWNSLAETHIMLGDADAAIAAMREGSKPDAGGVPQVSQLINLASTQIQFRRYADALKALPADDAKLPLSPFGAMQIRLVRLCANAGLGNTAALAADRSYIEAKSADDGKALSEMFLCLDDRDAAAKALIAELEDPDRRVAALTRLSNYDPPLPGSPVSIAEVREAEVKQRPDVQAALEKAGGARRIPLQEGEL</sequence>
<keyword evidence="3" id="KW-1185">Reference proteome</keyword>
<dbReference type="EMBL" id="JBELQC010000003">
    <property type="protein sequence ID" value="MFL9842561.1"/>
    <property type="molecule type" value="Genomic_DNA"/>
</dbReference>
<organism evidence="2 3">
    <name type="scientific">Sphingomonas plantiphila</name>
    <dbReference type="NCBI Taxonomy" id="3163295"/>
    <lineage>
        <taxon>Bacteria</taxon>
        <taxon>Pseudomonadati</taxon>
        <taxon>Pseudomonadota</taxon>
        <taxon>Alphaproteobacteria</taxon>
        <taxon>Sphingomonadales</taxon>
        <taxon>Sphingomonadaceae</taxon>
        <taxon>Sphingomonas</taxon>
    </lineage>
</organism>
<dbReference type="InterPro" id="IPR011717">
    <property type="entry name" value="TPR-4"/>
</dbReference>
<dbReference type="InterPro" id="IPR011990">
    <property type="entry name" value="TPR-like_helical_dom_sf"/>
</dbReference>
<evidence type="ECO:0008006" key="4">
    <source>
        <dbReference type="Google" id="ProtNLM"/>
    </source>
</evidence>
<gene>
    <name evidence="2" type="ORF">ABS767_16440</name>
</gene>
<dbReference type="Proteomes" id="UP001629244">
    <property type="component" value="Unassembled WGS sequence"/>
</dbReference>
<evidence type="ECO:0000313" key="3">
    <source>
        <dbReference type="Proteomes" id="UP001629244"/>
    </source>
</evidence>
<reference evidence="2 3" key="1">
    <citation type="submission" date="2024-06" db="EMBL/GenBank/DDBJ databases">
        <authorList>
            <person name="Kaempfer P."/>
            <person name="Viver T."/>
        </authorList>
    </citation>
    <scope>NUCLEOTIDE SEQUENCE [LARGE SCALE GENOMIC DNA]</scope>
    <source>
        <strain evidence="2 3">ST-64</strain>
    </source>
</reference>
<dbReference type="Pfam" id="PF07721">
    <property type="entry name" value="TPR_4"/>
    <property type="match status" value="1"/>
</dbReference>
<feature type="signal peptide" evidence="1">
    <location>
        <begin position="1"/>
        <end position="22"/>
    </location>
</feature>
<proteinExistence type="predicted"/>
<comment type="caution">
    <text evidence="2">The sequence shown here is derived from an EMBL/GenBank/DDBJ whole genome shotgun (WGS) entry which is preliminary data.</text>
</comment>
<protein>
    <recommendedName>
        <fullName evidence="4">Tetratricopeptide repeat-containing protein</fullName>
    </recommendedName>
</protein>
<dbReference type="RefSeq" id="WP_408080328.1">
    <property type="nucleotide sequence ID" value="NZ_JBELQC010000003.1"/>
</dbReference>
<name>A0ABW8YQK2_9SPHN</name>
<feature type="chain" id="PRO_5045341698" description="Tetratricopeptide repeat-containing protein" evidence="1">
    <location>
        <begin position="23"/>
        <end position="490"/>
    </location>
</feature>
<dbReference type="SUPFAM" id="SSF48452">
    <property type="entry name" value="TPR-like"/>
    <property type="match status" value="1"/>
</dbReference>